<protein>
    <submittedName>
        <fullName evidence="4">RNA-binding protein</fullName>
    </submittedName>
</protein>
<dbReference type="InterPro" id="IPR012677">
    <property type="entry name" value="Nucleotide-bd_a/b_plait_sf"/>
</dbReference>
<accession>A0A235EMN0</accession>
<dbReference type="InterPro" id="IPR035979">
    <property type="entry name" value="RBD_domain_sf"/>
</dbReference>
<dbReference type="AlphaFoldDB" id="A0A235EMN0"/>
<dbReference type="InterPro" id="IPR048289">
    <property type="entry name" value="RRM2_NsCP33-like"/>
</dbReference>
<dbReference type="RefSeq" id="WP_094289855.1">
    <property type="nucleotide sequence ID" value="NZ_NOIG01000008.1"/>
</dbReference>
<comment type="caution">
    <text evidence="4">The sequence shown here is derived from an EMBL/GenBank/DDBJ whole genome shotgun (WGS) entry which is preliminary data.</text>
</comment>
<dbReference type="PANTHER" id="PTHR48027">
    <property type="entry name" value="HETEROGENEOUS NUCLEAR RIBONUCLEOPROTEIN 87F-RELATED"/>
    <property type="match status" value="1"/>
</dbReference>
<dbReference type="SMART" id="SM00360">
    <property type="entry name" value="RRM"/>
    <property type="match status" value="1"/>
</dbReference>
<feature type="region of interest" description="Disordered" evidence="2">
    <location>
        <begin position="126"/>
        <end position="171"/>
    </location>
</feature>
<organism evidence="4 5">
    <name type="scientific">Acidovorax kalamii</name>
    <dbReference type="NCBI Taxonomy" id="2004485"/>
    <lineage>
        <taxon>Bacteria</taxon>
        <taxon>Pseudomonadati</taxon>
        <taxon>Pseudomonadota</taxon>
        <taxon>Betaproteobacteria</taxon>
        <taxon>Burkholderiales</taxon>
        <taxon>Comamonadaceae</taxon>
        <taxon>Acidovorax</taxon>
    </lineage>
</organism>
<keyword evidence="1" id="KW-0694">RNA-binding</keyword>
<dbReference type="Proteomes" id="UP000215441">
    <property type="component" value="Unassembled WGS sequence"/>
</dbReference>
<feature type="compositionally biased region" description="Gly residues" evidence="2">
    <location>
        <begin position="126"/>
        <end position="140"/>
    </location>
</feature>
<evidence type="ECO:0000259" key="3">
    <source>
        <dbReference type="PROSITE" id="PS50102"/>
    </source>
</evidence>
<evidence type="ECO:0000313" key="5">
    <source>
        <dbReference type="Proteomes" id="UP000215441"/>
    </source>
</evidence>
<dbReference type="InterPro" id="IPR000504">
    <property type="entry name" value="RRM_dom"/>
</dbReference>
<dbReference type="SUPFAM" id="SSF54928">
    <property type="entry name" value="RNA-binding domain, RBD"/>
    <property type="match status" value="1"/>
</dbReference>
<feature type="compositionally biased region" description="Gly residues" evidence="2">
    <location>
        <begin position="90"/>
        <end position="107"/>
    </location>
</feature>
<evidence type="ECO:0000256" key="2">
    <source>
        <dbReference type="SAM" id="MobiDB-lite"/>
    </source>
</evidence>
<dbReference type="CDD" id="cd21608">
    <property type="entry name" value="RRM2_NsCP33_like"/>
    <property type="match status" value="1"/>
</dbReference>
<feature type="region of interest" description="Disordered" evidence="2">
    <location>
        <begin position="80"/>
        <end position="107"/>
    </location>
</feature>
<evidence type="ECO:0000256" key="1">
    <source>
        <dbReference type="ARBA" id="ARBA00022884"/>
    </source>
</evidence>
<dbReference type="InterPro" id="IPR052462">
    <property type="entry name" value="SLIRP/GR-RBP-like"/>
</dbReference>
<dbReference type="Pfam" id="PF00076">
    <property type="entry name" value="RRM_1"/>
    <property type="match status" value="1"/>
</dbReference>
<proteinExistence type="predicted"/>
<feature type="compositionally biased region" description="Gly residues" evidence="2">
    <location>
        <begin position="149"/>
        <end position="171"/>
    </location>
</feature>
<keyword evidence="5" id="KW-1185">Reference proteome</keyword>
<gene>
    <name evidence="4" type="ORF">CBY09_12105</name>
</gene>
<name>A0A235EMN0_9BURK</name>
<dbReference type="EMBL" id="NOIG01000008">
    <property type="protein sequence ID" value="OYD49705.1"/>
    <property type="molecule type" value="Genomic_DNA"/>
</dbReference>
<feature type="domain" description="RRM" evidence="3">
    <location>
        <begin position="3"/>
        <end position="81"/>
    </location>
</feature>
<dbReference type="Gene3D" id="3.30.70.330">
    <property type="match status" value="1"/>
</dbReference>
<dbReference type="OrthoDB" id="9798855at2"/>
<reference evidence="4 5" key="1">
    <citation type="submission" date="2017-07" db="EMBL/GenBank/DDBJ databases">
        <title>Acidovorax KNDSW TSA 6 genome sequence and assembly.</title>
        <authorList>
            <person name="Mayilraj S."/>
        </authorList>
    </citation>
    <scope>NUCLEOTIDE SEQUENCE [LARGE SCALE GENOMIC DNA]</scope>
    <source>
        <strain evidence="4 5">KNDSW-TSA6</strain>
    </source>
</reference>
<sequence>MGNKLYVGNLPYSVRDNDLEQAFGQFGAVTSAKVMMERDTGRSKGFGFVEMGSDAEAQAAINGMNGQPLGGRSIVVNEARPMEPRPPRSGGFGGGGGGYGGGGRSGGGYGGGREGGGGGYGGGGRDGGGGYGGGGRGEGGFRSPYGSGSRNGGGGGRNGGGGYGGGGNGGY</sequence>
<dbReference type="PROSITE" id="PS50102">
    <property type="entry name" value="RRM"/>
    <property type="match status" value="1"/>
</dbReference>
<evidence type="ECO:0000313" key="4">
    <source>
        <dbReference type="EMBL" id="OYD49705.1"/>
    </source>
</evidence>
<dbReference type="GO" id="GO:0003723">
    <property type="term" value="F:RNA binding"/>
    <property type="evidence" value="ECO:0007669"/>
    <property type="project" value="UniProtKB-KW"/>
</dbReference>